<gene>
    <name evidence="2" type="ORF">PCOR1329_LOCUS77419</name>
</gene>
<comment type="caution">
    <text evidence="2">The sequence shown here is derived from an EMBL/GenBank/DDBJ whole genome shotgun (WGS) entry which is preliminary data.</text>
</comment>
<evidence type="ECO:0000313" key="2">
    <source>
        <dbReference type="EMBL" id="CAK0900017.1"/>
    </source>
</evidence>
<reference evidence="2" key="1">
    <citation type="submission" date="2023-10" db="EMBL/GenBank/DDBJ databases">
        <authorList>
            <person name="Chen Y."/>
            <person name="Shah S."/>
            <person name="Dougan E. K."/>
            <person name="Thang M."/>
            <person name="Chan C."/>
        </authorList>
    </citation>
    <scope>NUCLEOTIDE SEQUENCE [LARGE SCALE GENOMIC DNA]</scope>
</reference>
<sequence>MRESPRESRATWIEYPIAMQRDDVLASFEHTPVDPPAHCNYWPSEICKQAVVPLFVKQQLNSEQETLASRPPSSSRSLQAPAAAKAAPRCMAPGRPAATTAPAAAPRPWRPRRTFAAPCCPRAPSGAGVNGRSAAAGEVASLQRAAGWSGRREAAPGMGCVLDAGCRGVDSIRLTASFFFNAREEGRAPNAGDLSTSSLNV</sequence>
<evidence type="ECO:0000313" key="3">
    <source>
        <dbReference type="Proteomes" id="UP001189429"/>
    </source>
</evidence>
<accession>A0ABN9XJN4</accession>
<keyword evidence="3" id="KW-1185">Reference proteome</keyword>
<protein>
    <submittedName>
        <fullName evidence="2">Uncharacterized protein</fullName>
    </submittedName>
</protein>
<evidence type="ECO:0000256" key="1">
    <source>
        <dbReference type="SAM" id="MobiDB-lite"/>
    </source>
</evidence>
<organism evidence="2 3">
    <name type="scientific">Prorocentrum cordatum</name>
    <dbReference type="NCBI Taxonomy" id="2364126"/>
    <lineage>
        <taxon>Eukaryota</taxon>
        <taxon>Sar</taxon>
        <taxon>Alveolata</taxon>
        <taxon>Dinophyceae</taxon>
        <taxon>Prorocentrales</taxon>
        <taxon>Prorocentraceae</taxon>
        <taxon>Prorocentrum</taxon>
    </lineage>
</organism>
<name>A0ABN9XJN4_9DINO</name>
<proteinExistence type="predicted"/>
<dbReference type="EMBL" id="CAUYUJ010020712">
    <property type="protein sequence ID" value="CAK0900017.1"/>
    <property type="molecule type" value="Genomic_DNA"/>
</dbReference>
<dbReference type="Proteomes" id="UP001189429">
    <property type="component" value="Unassembled WGS sequence"/>
</dbReference>
<feature type="region of interest" description="Disordered" evidence="1">
    <location>
        <begin position="63"/>
        <end position="110"/>
    </location>
</feature>
<feature type="compositionally biased region" description="Low complexity" evidence="1">
    <location>
        <begin position="67"/>
        <end position="107"/>
    </location>
</feature>